<gene>
    <name evidence="1" type="ORF">SAMN04488007_1156</name>
</gene>
<dbReference type="AlphaFoldDB" id="A0A1M6LGX4"/>
<dbReference type="RefSeq" id="WP_073242049.1">
    <property type="nucleotide sequence ID" value="NZ_FQZX01000001.1"/>
</dbReference>
<dbReference type="Proteomes" id="UP000184314">
    <property type="component" value="Unassembled WGS sequence"/>
</dbReference>
<dbReference type="Gene3D" id="3.30.870.10">
    <property type="entry name" value="Endonuclease Chain A"/>
    <property type="match status" value="1"/>
</dbReference>
<evidence type="ECO:0000313" key="2">
    <source>
        <dbReference type="Proteomes" id="UP000184314"/>
    </source>
</evidence>
<dbReference type="OrthoDB" id="5866172at2"/>
<dbReference type="STRING" id="228958.SAMN04488007_1156"/>
<organism evidence="1 2">
    <name type="scientific">Maribacter aquivivus</name>
    <dbReference type="NCBI Taxonomy" id="228958"/>
    <lineage>
        <taxon>Bacteria</taxon>
        <taxon>Pseudomonadati</taxon>
        <taxon>Bacteroidota</taxon>
        <taxon>Flavobacteriia</taxon>
        <taxon>Flavobacteriales</taxon>
        <taxon>Flavobacteriaceae</taxon>
        <taxon>Maribacter</taxon>
    </lineage>
</organism>
<reference evidence="2" key="1">
    <citation type="submission" date="2016-11" db="EMBL/GenBank/DDBJ databases">
        <authorList>
            <person name="Varghese N."/>
            <person name="Submissions S."/>
        </authorList>
    </citation>
    <scope>NUCLEOTIDE SEQUENCE [LARGE SCALE GENOMIC DNA]</scope>
    <source>
        <strain evidence="2">DSM 16478</strain>
    </source>
</reference>
<sequence>MSFKAFFDEPKNYKNRFDFYEQGGSPLLLEKFIETIEKQRSAIEEINISWYLYNNQHLHEYLKEVAADGIIVNVITIPLEGYDNNKPKILENLATGEKSDKSVTKYNLARKIYGEMYRSTSHENFNLFVFPHLYVRSARIKKFSRGSLPYSLHIKSAYIRKKSGYIILLSSSNLAVRDLVKNESMICIEDEPNYEEGIKTFYNNLISNSIAIKDYKASLNTTCNTYEKLEFKFSNSAFTTAPFYDNSANILEKTLSEYIVAAKERIIVCAQHLAAFNYQFNANHHSTINKNEIRKGILGDVITMANKGIQVTCLSQTFAPLTEDAEKFKQIKFRSPANTNSFQQFYSQIKSSENIEYFVNEHIHSKFILIDNTLIYCSYNFTPTQFIYLDNVNITQFTNMPDLSYSGIHCEVGMHLVIKDESTIKAFENNVASIKRKKETIQVINFGTSPRGINLKT</sequence>
<keyword evidence="2" id="KW-1185">Reference proteome</keyword>
<evidence type="ECO:0008006" key="3">
    <source>
        <dbReference type="Google" id="ProtNLM"/>
    </source>
</evidence>
<evidence type="ECO:0000313" key="1">
    <source>
        <dbReference type="EMBL" id="SHJ70442.1"/>
    </source>
</evidence>
<dbReference type="SUPFAM" id="SSF56024">
    <property type="entry name" value="Phospholipase D/nuclease"/>
    <property type="match status" value="2"/>
</dbReference>
<protein>
    <recommendedName>
        <fullName evidence="3">PLD-like domain-containing protein</fullName>
    </recommendedName>
</protein>
<accession>A0A1M6LGX4</accession>
<dbReference type="EMBL" id="FQZX01000001">
    <property type="protein sequence ID" value="SHJ70442.1"/>
    <property type="molecule type" value="Genomic_DNA"/>
</dbReference>
<name>A0A1M6LGX4_9FLAO</name>
<proteinExistence type="predicted"/>